<organism evidence="2 3">
    <name type="scientific">Oryctes borbonicus</name>
    <dbReference type="NCBI Taxonomy" id="1629725"/>
    <lineage>
        <taxon>Eukaryota</taxon>
        <taxon>Metazoa</taxon>
        <taxon>Ecdysozoa</taxon>
        <taxon>Arthropoda</taxon>
        <taxon>Hexapoda</taxon>
        <taxon>Insecta</taxon>
        <taxon>Pterygota</taxon>
        <taxon>Neoptera</taxon>
        <taxon>Endopterygota</taxon>
        <taxon>Coleoptera</taxon>
        <taxon>Polyphaga</taxon>
        <taxon>Scarabaeiformia</taxon>
        <taxon>Scarabaeidae</taxon>
        <taxon>Dynastinae</taxon>
        <taxon>Oryctes</taxon>
    </lineage>
</organism>
<reference evidence="2 3" key="1">
    <citation type="submission" date="2015-09" db="EMBL/GenBank/DDBJ databases">
        <title>Draft genome of the scarab beetle Oryctes borbonicus.</title>
        <authorList>
            <person name="Meyer J.M."/>
            <person name="Markov G.V."/>
            <person name="Baskaran P."/>
            <person name="Herrmann M."/>
            <person name="Sommer R.J."/>
            <person name="Roedelsperger C."/>
        </authorList>
    </citation>
    <scope>NUCLEOTIDE SEQUENCE [LARGE SCALE GENOMIC DNA]</scope>
    <source>
        <strain evidence="2">OB123</strain>
        <tissue evidence="2">Whole animal</tissue>
    </source>
</reference>
<dbReference type="PANTHER" id="PTHR22895:SF0">
    <property type="entry name" value="ARMADILLO REPEAT-CONTAINING PROTEIN 6"/>
    <property type="match status" value="1"/>
</dbReference>
<keyword evidence="3" id="KW-1185">Reference proteome</keyword>
<dbReference type="SMART" id="SM00185">
    <property type="entry name" value="ARM"/>
    <property type="match status" value="2"/>
</dbReference>
<dbReference type="Proteomes" id="UP000051574">
    <property type="component" value="Unassembled WGS sequence"/>
</dbReference>
<dbReference type="InterPro" id="IPR000225">
    <property type="entry name" value="Armadillo"/>
</dbReference>
<dbReference type="SUPFAM" id="SSF48371">
    <property type="entry name" value="ARM repeat"/>
    <property type="match status" value="1"/>
</dbReference>
<dbReference type="EMBL" id="LJIG01022693">
    <property type="protein sequence ID" value="KRT79212.1"/>
    <property type="molecule type" value="Genomic_DNA"/>
</dbReference>
<keyword evidence="1" id="KW-0677">Repeat</keyword>
<dbReference type="InterPro" id="IPR016024">
    <property type="entry name" value="ARM-type_fold"/>
</dbReference>
<dbReference type="GO" id="GO:0002244">
    <property type="term" value="P:hematopoietic progenitor cell differentiation"/>
    <property type="evidence" value="ECO:0007669"/>
    <property type="project" value="TreeGrafter"/>
</dbReference>
<evidence type="ECO:0000313" key="2">
    <source>
        <dbReference type="EMBL" id="KRT79212.1"/>
    </source>
</evidence>
<dbReference type="Pfam" id="PF25571">
    <property type="entry name" value="TPR_CCP1_N"/>
    <property type="match status" value="1"/>
</dbReference>
<sequence>MRILSKFESNIDVVKECLNTLIVLMTQHPDLLDDEGVSMIIKFLDNQRDLDVLKLILKWTEECCTLHEMNRQKIFGADILGHLKVLLHDPSSIMLREVLAVLRALVLDDDVRVEFGRAHEHARAIASDTLCAITGLLEKFKHDNAVINDLLLTLSSLLVRTEFCKKVEDAGGIQIIHEAMNDFKDNDKIVKQCLKVLKALAGNDECKVHIIQRGIAPDIVLVMHQHQKNAQTVIFGLACIAALTLRSPDNSKALFEAGAPDVIVQVLRIHGNNEILQKNGSWAIRNMVSRSRYQSEKFLELGAEELLKAAMMKFKTSQYDIKAALRDLGCDVQLKEEWTGKGGKLNTEAKK</sequence>
<dbReference type="InterPro" id="IPR011989">
    <property type="entry name" value="ARM-like"/>
</dbReference>
<dbReference type="AlphaFoldDB" id="A0A0T6AVQ1"/>
<protein>
    <submittedName>
        <fullName evidence="2">Armadillo repeat containing protein</fullName>
    </submittedName>
</protein>
<evidence type="ECO:0000256" key="1">
    <source>
        <dbReference type="ARBA" id="ARBA00022737"/>
    </source>
</evidence>
<evidence type="ECO:0000313" key="3">
    <source>
        <dbReference type="Proteomes" id="UP000051574"/>
    </source>
</evidence>
<dbReference type="Gene3D" id="1.25.10.10">
    <property type="entry name" value="Leucine-rich Repeat Variant"/>
    <property type="match status" value="1"/>
</dbReference>
<proteinExistence type="predicted"/>
<gene>
    <name evidence="2" type="ORF">AMK59_8448</name>
</gene>
<comment type="caution">
    <text evidence="2">The sequence shown here is derived from an EMBL/GenBank/DDBJ whole genome shotgun (WGS) entry which is preliminary data.</text>
</comment>
<dbReference type="OrthoDB" id="449062at2759"/>
<dbReference type="PANTHER" id="PTHR22895">
    <property type="entry name" value="ARMADILLO REPEAT-CONTAINING PROTEIN 6"/>
    <property type="match status" value="1"/>
</dbReference>
<name>A0A0T6AVQ1_9SCAR</name>
<accession>A0A0T6AVQ1</accession>